<gene>
    <name evidence="2" type="ORF">UCREL1_5928</name>
</gene>
<dbReference type="KEGG" id="ela:UCREL1_5928"/>
<keyword evidence="2" id="KW-0675">Receptor</keyword>
<evidence type="ECO:0000313" key="3">
    <source>
        <dbReference type="Proteomes" id="UP000012174"/>
    </source>
</evidence>
<dbReference type="Proteomes" id="UP000012174">
    <property type="component" value="Unassembled WGS sequence"/>
</dbReference>
<evidence type="ECO:0000256" key="1">
    <source>
        <dbReference type="SAM" id="MobiDB-lite"/>
    </source>
</evidence>
<dbReference type="AlphaFoldDB" id="M7TB44"/>
<feature type="compositionally biased region" description="Gly residues" evidence="1">
    <location>
        <begin position="145"/>
        <end position="159"/>
    </location>
</feature>
<evidence type="ECO:0000313" key="2">
    <source>
        <dbReference type="EMBL" id="EMR67081.1"/>
    </source>
</evidence>
<protein>
    <submittedName>
        <fullName evidence="2">Putative tyrosine-protein phosphatase non-receptor type 6 protein</fullName>
    </submittedName>
</protein>
<reference evidence="3" key="1">
    <citation type="journal article" date="2013" name="Genome Announc.">
        <title>Draft genome sequence of the grapevine dieback fungus Eutypa lata UCR-EL1.</title>
        <authorList>
            <person name="Blanco-Ulate B."/>
            <person name="Rolshausen P.E."/>
            <person name="Cantu D."/>
        </authorList>
    </citation>
    <scope>NUCLEOTIDE SEQUENCE [LARGE SCALE GENOMIC DNA]</scope>
    <source>
        <strain evidence="3">UCR-EL1</strain>
    </source>
</reference>
<name>M7TB44_EUTLA</name>
<organism evidence="2 3">
    <name type="scientific">Eutypa lata (strain UCR-EL1)</name>
    <name type="common">Grapevine dieback disease fungus</name>
    <name type="synonym">Eutypa armeniacae</name>
    <dbReference type="NCBI Taxonomy" id="1287681"/>
    <lineage>
        <taxon>Eukaryota</taxon>
        <taxon>Fungi</taxon>
        <taxon>Dikarya</taxon>
        <taxon>Ascomycota</taxon>
        <taxon>Pezizomycotina</taxon>
        <taxon>Sordariomycetes</taxon>
        <taxon>Xylariomycetidae</taxon>
        <taxon>Xylariales</taxon>
        <taxon>Diatrypaceae</taxon>
        <taxon>Eutypa</taxon>
    </lineage>
</organism>
<dbReference type="OrthoDB" id="4760831at2759"/>
<dbReference type="EMBL" id="KB706532">
    <property type="protein sequence ID" value="EMR67081.1"/>
    <property type="molecule type" value="Genomic_DNA"/>
</dbReference>
<sequence length="233" mass="26474">MTDTARRYLLGLQEKSYEKTVSDWRKNVIAASSTNFGKKQDYQQYEEWFKQLEDEDTHHTDLVPAVKAERMEAMVKHQRRVEDEFESQQPSLYRKTMDLEPQNPHDEKWDVMGPMVAPLSRGITKLHDVATAMEPSFGSGDPKMMGGGYQTHRGGGGGYPQEKSATTPPGIDDYDLLESDEEQFASERVSQKSKTESRERLPVVDDISAEKKQARGRGLFNKIIRSGRADGSR</sequence>
<keyword evidence="3" id="KW-1185">Reference proteome</keyword>
<dbReference type="HOGENOM" id="CLU_1189920_0_0_1"/>
<feature type="region of interest" description="Disordered" evidence="1">
    <location>
        <begin position="136"/>
        <end position="209"/>
    </location>
</feature>
<feature type="compositionally biased region" description="Acidic residues" evidence="1">
    <location>
        <begin position="172"/>
        <end position="184"/>
    </location>
</feature>
<feature type="compositionally biased region" description="Basic and acidic residues" evidence="1">
    <location>
        <begin position="189"/>
        <end position="209"/>
    </location>
</feature>
<proteinExistence type="predicted"/>
<accession>M7TB44</accession>